<dbReference type="STRING" id="933084.A0A067Q0I8"/>
<dbReference type="GO" id="GO:0004356">
    <property type="term" value="F:glutamine synthetase activity"/>
    <property type="evidence" value="ECO:0007669"/>
    <property type="project" value="InterPro"/>
</dbReference>
<reference evidence="7" key="1">
    <citation type="journal article" date="2014" name="Proc. Natl. Acad. Sci. U.S.A.">
        <title>Extensive sampling of basidiomycete genomes demonstrates inadequacy of the white-rot/brown-rot paradigm for wood decay fungi.</title>
        <authorList>
            <person name="Riley R."/>
            <person name="Salamov A.A."/>
            <person name="Brown D.W."/>
            <person name="Nagy L.G."/>
            <person name="Floudas D."/>
            <person name="Held B.W."/>
            <person name="Levasseur A."/>
            <person name="Lombard V."/>
            <person name="Morin E."/>
            <person name="Otillar R."/>
            <person name="Lindquist E.A."/>
            <person name="Sun H."/>
            <person name="LaButti K.M."/>
            <person name="Schmutz J."/>
            <person name="Jabbour D."/>
            <person name="Luo H."/>
            <person name="Baker S.E."/>
            <person name="Pisabarro A.G."/>
            <person name="Walton J.D."/>
            <person name="Blanchette R.A."/>
            <person name="Henrissat B."/>
            <person name="Martin F."/>
            <person name="Cullen D."/>
            <person name="Hibbett D.S."/>
            <person name="Grigoriev I.V."/>
        </authorList>
    </citation>
    <scope>NUCLEOTIDE SEQUENCE [LARGE SCALE GENOMIC DNA]</scope>
    <source>
        <strain evidence="7">MUCL 33604</strain>
    </source>
</reference>
<dbReference type="PROSITE" id="PS51987">
    <property type="entry name" value="GS_CATALYTIC"/>
    <property type="match status" value="1"/>
</dbReference>
<dbReference type="HOGENOM" id="CLU_017290_6_1_1"/>
<evidence type="ECO:0000313" key="6">
    <source>
        <dbReference type="EMBL" id="KDQ60454.1"/>
    </source>
</evidence>
<accession>A0A067Q0I8</accession>
<organism evidence="6 7">
    <name type="scientific">Jaapia argillacea MUCL 33604</name>
    <dbReference type="NCBI Taxonomy" id="933084"/>
    <lineage>
        <taxon>Eukaryota</taxon>
        <taxon>Fungi</taxon>
        <taxon>Dikarya</taxon>
        <taxon>Basidiomycota</taxon>
        <taxon>Agaricomycotina</taxon>
        <taxon>Agaricomycetes</taxon>
        <taxon>Agaricomycetidae</taxon>
        <taxon>Jaapiales</taxon>
        <taxon>Jaapiaceae</taxon>
        <taxon>Jaapia</taxon>
    </lineage>
</organism>
<dbReference type="SUPFAM" id="SSF55931">
    <property type="entry name" value="Glutamine synthetase/guanido kinase"/>
    <property type="match status" value="1"/>
</dbReference>
<dbReference type="GO" id="GO:0006542">
    <property type="term" value="P:glutamine biosynthetic process"/>
    <property type="evidence" value="ECO:0007669"/>
    <property type="project" value="InterPro"/>
</dbReference>
<evidence type="ECO:0000256" key="3">
    <source>
        <dbReference type="PROSITE-ProRule" id="PRU01331"/>
    </source>
</evidence>
<keyword evidence="7" id="KW-1185">Reference proteome</keyword>
<feature type="domain" description="GS catalytic" evidence="5">
    <location>
        <begin position="139"/>
        <end position="478"/>
    </location>
</feature>
<dbReference type="Pfam" id="PF00120">
    <property type="entry name" value="Gln-synt_C"/>
    <property type="match status" value="1"/>
</dbReference>
<dbReference type="PANTHER" id="PTHR43785:SF2">
    <property type="entry name" value="TYPE-1 GLUTAMINE SYNTHETASE 1"/>
    <property type="match status" value="1"/>
</dbReference>
<evidence type="ECO:0000256" key="1">
    <source>
        <dbReference type="ARBA" id="ARBA00021364"/>
    </source>
</evidence>
<dbReference type="InterPro" id="IPR014746">
    <property type="entry name" value="Gln_synth/guanido_kin_cat_dom"/>
</dbReference>
<protein>
    <recommendedName>
        <fullName evidence="1">Glutamine synthetase</fullName>
    </recommendedName>
</protein>
<dbReference type="Gene3D" id="3.30.590.10">
    <property type="entry name" value="Glutamine synthetase/guanido kinase, catalytic domain"/>
    <property type="match status" value="1"/>
</dbReference>
<sequence>MSELPTNYGIQYVASELSSWKEKAPRNLQTLGIKFVRLQWVDLVNNIRYRVIPVKHFLKMLSSDPRPSVCLTKASMGLVFINLAEGFGAAGEYLYVADMDSLRVCPYAPGHASVMGWFEEKNKIVGRDGLETLQAELCPRTMVRRVEQEAKQLFGIDFLLGFEIEFILLKSTDPIEAVNYHGWSNSPALPTGAVETMVLEEIADSLDAAGIELQMYHAEAAPGQYEVVTGPLSPLESCDALIFTRETIFNIASKYGLRATLAPRVYNNNCGSGAHIHFSLHTPQPPSLPDSPSTSLTPLEASFLSTILDSLPALCALTLPTAPSYSRVIDGVWSGGTYVSYGIDNRESPVRICGTSSSRHFEMKCLDGTANPYLAIAGILGAGLEGVKNKSKLEILECSDHPAALLSEEERKVRGVTARLPSSIQQAREWLGGEEGATIRKVLGDNVVEKYISVNKTLEQAFGEGTEAEIMKRIVENY</sequence>
<evidence type="ECO:0000259" key="5">
    <source>
        <dbReference type="PROSITE" id="PS51987"/>
    </source>
</evidence>
<dbReference type="InterPro" id="IPR008146">
    <property type="entry name" value="Gln_synth_cat_dom"/>
</dbReference>
<evidence type="ECO:0000256" key="2">
    <source>
        <dbReference type="ARBA" id="ARBA00022598"/>
    </source>
</evidence>
<dbReference type="InParanoid" id="A0A067Q0I8"/>
<dbReference type="EMBL" id="KL197714">
    <property type="protein sequence ID" value="KDQ60454.1"/>
    <property type="molecule type" value="Genomic_DNA"/>
</dbReference>
<keyword evidence="2" id="KW-0436">Ligase</keyword>
<dbReference type="AlphaFoldDB" id="A0A067Q0I8"/>
<dbReference type="Gene3D" id="3.10.20.70">
    <property type="entry name" value="Glutamine synthetase, N-terminal domain"/>
    <property type="match status" value="1"/>
</dbReference>
<gene>
    <name evidence="6" type="ORF">JAAARDRAFT_191833</name>
</gene>
<dbReference type="OrthoDB" id="3364440at2759"/>
<proteinExistence type="inferred from homology"/>
<name>A0A067Q0I8_9AGAM</name>
<comment type="similarity">
    <text evidence="3 4">Belongs to the glutamine synthetase family.</text>
</comment>
<dbReference type="SMART" id="SM01230">
    <property type="entry name" value="Gln-synt_C"/>
    <property type="match status" value="1"/>
</dbReference>
<dbReference type="Proteomes" id="UP000027265">
    <property type="component" value="Unassembled WGS sequence"/>
</dbReference>
<evidence type="ECO:0000313" key="7">
    <source>
        <dbReference type="Proteomes" id="UP000027265"/>
    </source>
</evidence>
<evidence type="ECO:0000256" key="4">
    <source>
        <dbReference type="RuleBase" id="RU000384"/>
    </source>
</evidence>
<dbReference type="InterPro" id="IPR036651">
    <property type="entry name" value="Gln_synt_N_sf"/>
</dbReference>
<dbReference type="PANTHER" id="PTHR43785">
    <property type="entry name" value="GAMMA-GLUTAMYLPUTRESCINE SYNTHETASE"/>
    <property type="match status" value="1"/>
</dbReference>